<dbReference type="Proteomes" id="UP001201812">
    <property type="component" value="Unassembled WGS sequence"/>
</dbReference>
<accession>A0AAD4N3S4</accession>
<proteinExistence type="predicted"/>
<gene>
    <name evidence="2" type="ORF">DdX_09928</name>
</gene>
<evidence type="ECO:0000313" key="2">
    <source>
        <dbReference type="EMBL" id="KAI1711966.1"/>
    </source>
</evidence>
<protein>
    <submittedName>
        <fullName evidence="2">Uncharacterized protein</fullName>
    </submittedName>
</protein>
<comment type="caution">
    <text evidence="2">The sequence shown here is derived from an EMBL/GenBank/DDBJ whole genome shotgun (WGS) entry which is preliminary data.</text>
</comment>
<name>A0AAD4N3S4_9BILA</name>
<reference evidence="2" key="1">
    <citation type="submission" date="2022-01" db="EMBL/GenBank/DDBJ databases">
        <title>Genome Sequence Resource for Two Populations of Ditylenchus destructor, the Migratory Endoparasitic Phytonematode.</title>
        <authorList>
            <person name="Zhang H."/>
            <person name="Lin R."/>
            <person name="Xie B."/>
        </authorList>
    </citation>
    <scope>NUCLEOTIDE SEQUENCE</scope>
    <source>
        <strain evidence="2">BazhouSP</strain>
    </source>
</reference>
<keyword evidence="3" id="KW-1185">Reference proteome</keyword>
<feature type="coiled-coil region" evidence="1">
    <location>
        <begin position="26"/>
        <end position="53"/>
    </location>
</feature>
<organism evidence="2 3">
    <name type="scientific">Ditylenchus destructor</name>
    <dbReference type="NCBI Taxonomy" id="166010"/>
    <lineage>
        <taxon>Eukaryota</taxon>
        <taxon>Metazoa</taxon>
        <taxon>Ecdysozoa</taxon>
        <taxon>Nematoda</taxon>
        <taxon>Chromadorea</taxon>
        <taxon>Rhabditida</taxon>
        <taxon>Tylenchina</taxon>
        <taxon>Tylenchomorpha</taxon>
        <taxon>Sphaerularioidea</taxon>
        <taxon>Anguinidae</taxon>
        <taxon>Anguininae</taxon>
        <taxon>Ditylenchus</taxon>
    </lineage>
</organism>
<sequence>MANTNETESMDDIRELMMKKSLEWNITIAKAKIAAYDEKIKQSELQLSHEKSQNELVEMLADQSLRTLEVLQSNCLTFHSTVAQNEMCISSLRSLCEDNLQCIDTTYNEVESLATRFGNSIYQNAPWLVEKDQLTAEHDKRCEELGWLHQQNKAGLKDCIEKKTNRISFEADVQAILPRNCLVQAQRRNIEIVTL</sequence>
<evidence type="ECO:0000313" key="3">
    <source>
        <dbReference type="Proteomes" id="UP001201812"/>
    </source>
</evidence>
<dbReference type="AlphaFoldDB" id="A0AAD4N3S4"/>
<keyword evidence="1" id="KW-0175">Coiled coil</keyword>
<dbReference type="EMBL" id="JAKKPZ010000020">
    <property type="protein sequence ID" value="KAI1711966.1"/>
    <property type="molecule type" value="Genomic_DNA"/>
</dbReference>
<evidence type="ECO:0000256" key="1">
    <source>
        <dbReference type="SAM" id="Coils"/>
    </source>
</evidence>